<feature type="coiled-coil region" evidence="1">
    <location>
        <begin position="224"/>
        <end position="335"/>
    </location>
</feature>
<keyword evidence="3" id="KW-1185">Reference proteome</keyword>
<keyword evidence="1" id="KW-0175">Coiled coil</keyword>
<reference evidence="2 3" key="1">
    <citation type="submission" date="2015-03" db="EMBL/GenBank/DDBJ databases">
        <title>Draft Genome Sequence of Burkholderia andropogonis type strain ICMP2807, isolated from Sorghum bicolor.</title>
        <authorList>
            <person name="Lopes-Santos L."/>
            <person name="Castro D.B."/>
            <person name="Ottoboni L.M."/>
            <person name="Park D."/>
            <person name="Weirc B.S."/>
            <person name="Destefano S.A."/>
        </authorList>
    </citation>
    <scope>NUCLEOTIDE SEQUENCE [LARGE SCALE GENOMIC DNA]</scope>
    <source>
        <strain evidence="2 3">ICMP2807</strain>
    </source>
</reference>
<sequence>MLEEAKLLSSVAESLTMSIGRPEAALWKRPAPSKAYRLMTTLIPWAKPAPLAKIAASSIGGNGRHTAPTHQTSPNHFAGKAAIAESVATLRELVAQRRAALDEAVAHFERAQSAHDAARGVSMISDQTQNTATRRLHAAAAVRDASSALHAVISGPDLAGLEGLRYLAEQRDKADAFTHRRINELQAKAHALRSHAYDRRDAIDVELQVRKEEAHALTLVNHDLDAAEKIVLDARGRLHNLEKRFGKLPSGFVEMGSTSPKASALHADLLNQIAQARTVLQGAERARARALQGLDSVNTGIERVSQQLSELMQLRATAEAQREQAERSLAWLTEASSLLARQADTTAAPEAGGQEQSVNALHDLFVARQSDLPPAFGQRPDARLQSALAALPARLKASSSPSLLPTMMAMETVIHALADVTQSDAGRATRLLDALHQHPTTHWSALAQTEAETRRLHSASTAFPNPTAADVLAFSRAIAALPRGSDLLHALSRDSHQTATKEQIQALHVFWTAEAAGRTEPDTAVSAWLSQARQVALARCKGDENLEFDDVAYAAYNAVRSGYVSNAPGSLYARHDARMRKALTEWVIRATSADNRPNDAPRPAVWRRFVPTLNKTPFSKRLLNRGYEVSESMGLDSARMQVDRAIRRRMTRLTPLIEASRQHRGGEGTLDALFSQTLLDYLKRLDNRGRHLSKVTLSGRDAKKIIERLPSVVRTMHAARFQSFIKQVAPHGATAYETVSRLEERLRAHIPSARQPPALEAVDADLVTAIGLLKHQHLRNKEDIVTFFKPFILDMALRDKVRLGGGGTLGVGLPTLPYGPQTPIVSPLLSVETSRSDEAFTQLFMPVLGIEMMFGKTRTNAHEATIGMVAGAALGTYTSLQGTASLHGLKQHAKTDATLLRFFRKRHQDETMRANMLNALDSMVRWDVIAPERGRAYHGPLEAVFARNPDVSVSQMESVADTTAISAAVTARLPYVRFNDPDAQGLAQTFRVEPSLTGEGQRVRERRDERGGHVSVYAAVGDTAQQRANIGLTLTGAPVSYLPPSGRRHAHNTGTQRQALGLQLGVTRDIALAIEKHEISPFLIDGKQDGDLDRHYATPADMLREISANRTQWLMRCVETLEPDENGNTDTPDNRMRAGILLDAFEHEIKRLGKDNQYCLYNVNYSMRGAASGWIDGYRGLAQLARKRGDTQGERRALEAIDDILLNSGTWRPLMLIVRERAKDSTTLGWRNLLRWQRLANVDGQRTAAQFPPP</sequence>
<evidence type="ECO:0000313" key="2">
    <source>
        <dbReference type="EMBL" id="KKB63357.1"/>
    </source>
</evidence>
<evidence type="ECO:0000313" key="3">
    <source>
        <dbReference type="Proteomes" id="UP000033618"/>
    </source>
</evidence>
<dbReference type="PATRIC" id="fig|28092.6.peg.2940"/>
<evidence type="ECO:0008006" key="4">
    <source>
        <dbReference type="Google" id="ProtNLM"/>
    </source>
</evidence>
<name>A0A0F5K1C8_9BURK</name>
<dbReference type="Proteomes" id="UP000033618">
    <property type="component" value="Unassembled WGS sequence"/>
</dbReference>
<comment type="caution">
    <text evidence="2">The sequence shown here is derived from an EMBL/GenBank/DDBJ whole genome shotgun (WGS) entry which is preliminary data.</text>
</comment>
<protein>
    <recommendedName>
        <fullName evidence="4">Type III effector</fullName>
    </recommendedName>
</protein>
<dbReference type="STRING" id="28092.WM40_12490"/>
<proteinExistence type="predicted"/>
<organism evidence="2 3">
    <name type="scientific">Robbsia andropogonis</name>
    <dbReference type="NCBI Taxonomy" id="28092"/>
    <lineage>
        <taxon>Bacteria</taxon>
        <taxon>Pseudomonadati</taxon>
        <taxon>Pseudomonadota</taxon>
        <taxon>Betaproteobacteria</taxon>
        <taxon>Burkholderiales</taxon>
        <taxon>Burkholderiaceae</taxon>
        <taxon>Robbsia</taxon>
    </lineage>
</organism>
<dbReference type="EMBL" id="LAQU01000011">
    <property type="protein sequence ID" value="KKB63357.1"/>
    <property type="molecule type" value="Genomic_DNA"/>
</dbReference>
<accession>A0A0F5K1C8</accession>
<dbReference type="AlphaFoldDB" id="A0A0F5K1C8"/>
<gene>
    <name evidence="2" type="ORF">WM40_12490</name>
</gene>
<evidence type="ECO:0000256" key="1">
    <source>
        <dbReference type="SAM" id="Coils"/>
    </source>
</evidence>